<reference evidence="1 2" key="1">
    <citation type="submission" date="2021-04" db="EMBL/GenBank/DDBJ databases">
        <title>novel species isolated from subtropical streams in China.</title>
        <authorList>
            <person name="Lu H."/>
        </authorList>
    </citation>
    <scope>NUCLEOTIDE SEQUENCE [LARGE SCALE GENOMIC DNA]</scope>
    <source>
        <strain evidence="1 2">FT147W</strain>
    </source>
</reference>
<sequence length="101" mass="12235">MLFDWFNVTKSKEFGIALANFYAEREKKTESGNKGKKEFERRQKELLLKMEQKVAEFKRQNKLNVYKKAQLGNVFKWQLLEIGYTDQYVDDLTQWLMHHLK</sequence>
<evidence type="ECO:0000313" key="2">
    <source>
        <dbReference type="Proteomes" id="UP000682982"/>
    </source>
</evidence>
<comment type="caution">
    <text evidence="1">The sequence shown here is derived from an EMBL/GenBank/DDBJ whole genome shotgun (WGS) entry which is preliminary data.</text>
</comment>
<organism evidence="1 2">
    <name type="scientific">Undibacterium rivi</name>
    <dbReference type="NCBI Taxonomy" id="2828729"/>
    <lineage>
        <taxon>Bacteria</taxon>
        <taxon>Pseudomonadati</taxon>
        <taxon>Pseudomonadota</taxon>
        <taxon>Betaproteobacteria</taxon>
        <taxon>Burkholderiales</taxon>
        <taxon>Oxalobacteraceae</taxon>
        <taxon>Undibacterium</taxon>
    </lineage>
</organism>
<dbReference type="EMBL" id="JAGSPK010000001">
    <property type="protein sequence ID" value="MBR7791775.1"/>
    <property type="molecule type" value="Genomic_DNA"/>
</dbReference>
<evidence type="ECO:0000313" key="1">
    <source>
        <dbReference type="EMBL" id="MBR7791775.1"/>
    </source>
</evidence>
<proteinExistence type="predicted"/>
<keyword evidence="2" id="KW-1185">Reference proteome</keyword>
<name>A0ABS5GZ92_9BURK</name>
<dbReference type="RefSeq" id="WP_212677854.1">
    <property type="nucleotide sequence ID" value="NZ_JAGSPK010000001.1"/>
</dbReference>
<accession>A0ABS5GZ92</accession>
<protein>
    <submittedName>
        <fullName evidence="1">Uncharacterized protein</fullName>
    </submittedName>
</protein>
<gene>
    <name evidence="1" type="ORF">KDM87_04140</name>
</gene>
<dbReference type="Proteomes" id="UP000682982">
    <property type="component" value="Unassembled WGS sequence"/>
</dbReference>